<keyword evidence="1" id="KW-0614">Plasmid</keyword>
<accession>A0A650A9J5</accession>
<organism evidence="1">
    <name type="scientific">Staphylococcus capitis</name>
    <dbReference type="NCBI Taxonomy" id="29388"/>
    <lineage>
        <taxon>Bacteria</taxon>
        <taxon>Bacillati</taxon>
        <taxon>Bacillota</taxon>
        <taxon>Bacilli</taxon>
        <taxon>Bacillales</taxon>
        <taxon>Staphylococcaceae</taxon>
        <taxon>Staphylococcus</taxon>
    </lineage>
</organism>
<geneLocation type="plasmid" evidence="1">
    <name>pJOS_01</name>
</geneLocation>
<sequence length="41" mass="4692">MLKKGMLSVKKLLIVTIISTIGFCALKRYQKHVNQAPNIEY</sequence>
<reference evidence="1" key="1">
    <citation type="journal article" date="2019" name="J. Bacteriol.">
        <title>Nisin J, a novel natural nisin variant, is produced by Staphylococcus capitis sourced from the human skin microbiota.</title>
        <authorList>
            <person name="O'Sullivan J.N."/>
            <person name="O'Connor P.M."/>
            <person name="Rea M.C."/>
            <person name="O'Sullivan O."/>
            <person name="Walsh C.J."/>
            <person name="Healy B."/>
            <person name="Mathur H."/>
            <person name="Field D."/>
            <person name="Hill C."/>
            <person name="Ross R.P."/>
        </authorList>
    </citation>
    <scope>NUCLEOTIDE SEQUENCE</scope>
    <source>
        <strain evidence="1">APC2923</strain>
        <plasmid evidence="1">pJOS_01</plasmid>
    </source>
</reference>
<dbReference type="NCBIfam" id="NF040843">
    <property type="entry name" value="SE2200_fam"/>
    <property type="match status" value="1"/>
</dbReference>
<name>A0A650A9J5_STACP</name>
<evidence type="ECO:0000313" key="1">
    <source>
        <dbReference type="EMBL" id="QGN18841.1"/>
    </source>
</evidence>
<dbReference type="AlphaFoldDB" id="A0A650A9J5"/>
<dbReference type="RefSeq" id="WP_371106841.1">
    <property type="nucleotide sequence ID" value="NZ_CP042343.1"/>
</dbReference>
<proteinExistence type="predicted"/>
<dbReference type="EMBL" id="MN602039">
    <property type="protein sequence ID" value="QGN18841.1"/>
    <property type="molecule type" value="Genomic_DNA"/>
</dbReference>
<protein>
    <submittedName>
        <fullName evidence="1">DUF536-domain containing protein</fullName>
    </submittedName>
</protein>